<organism evidence="1 2">
    <name type="scientific">Owenia fusiformis</name>
    <name type="common">Polychaete worm</name>
    <dbReference type="NCBI Taxonomy" id="6347"/>
    <lineage>
        <taxon>Eukaryota</taxon>
        <taxon>Metazoa</taxon>
        <taxon>Spiralia</taxon>
        <taxon>Lophotrochozoa</taxon>
        <taxon>Annelida</taxon>
        <taxon>Polychaeta</taxon>
        <taxon>Sedentaria</taxon>
        <taxon>Canalipalpata</taxon>
        <taxon>Sabellida</taxon>
        <taxon>Oweniida</taxon>
        <taxon>Oweniidae</taxon>
        <taxon>Owenia</taxon>
    </lineage>
</organism>
<dbReference type="Proteomes" id="UP000749559">
    <property type="component" value="Unassembled WGS sequence"/>
</dbReference>
<proteinExistence type="predicted"/>
<evidence type="ECO:0000313" key="1">
    <source>
        <dbReference type="EMBL" id="CAH1784704.1"/>
    </source>
</evidence>
<protein>
    <submittedName>
        <fullName evidence="1">Uncharacterized protein</fullName>
    </submittedName>
</protein>
<keyword evidence="2" id="KW-1185">Reference proteome</keyword>
<sequence>MYNVTDDIQYHHHDIFNDTDIVVNDTPKEAVGEATNFSSISNADTPMTIFEAFTTTKAPIKTWKDELYQDGYVFTVAVLVFLLIGLMMCYIVSITRMSRRRFRVTRAQTRVVATGREILL</sequence>
<comment type="caution">
    <text evidence="1">The sequence shown here is derived from an EMBL/GenBank/DDBJ whole genome shotgun (WGS) entry which is preliminary data.</text>
</comment>
<gene>
    <name evidence="1" type="ORF">OFUS_LOCUS10854</name>
</gene>
<accession>A0A8J1T5V7</accession>
<dbReference type="EMBL" id="CAIIXF020000005">
    <property type="protein sequence ID" value="CAH1784704.1"/>
    <property type="molecule type" value="Genomic_DNA"/>
</dbReference>
<reference evidence="1" key="1">
    <citation type="submission" date="2022-03" db="EMBL/GenBank/DDBJ databases">
        <authorList>
            <person name="Martin C."/>
        </authorList>
    </citation>
    <scope>NUCLEOTIDE SEQUENCE</scope>
</reference>
<dbReference type="AlphaFoldDB" id="A0A8J1T5V7"/>
<evidence type="ECO:0000313" key="2">
    <source>
        <dbReference type="Proteomes" id="UP000749559"/>
    </source>
</evidence>
<name>A0A8J1T5V7_OWEFU</name>